<dbReference type="GO" id="GO:0009306">
    <property type="term" value="P:protein secretion"/>
    <property type="evidence" value="ECO:0007669"/>
    <property type="project" value="TreeGrafter"/>
</dbReference>
<accession>C4JEM3</accession>
<dbReference type="Proteomes" id="UP000002058">
    <property type="component" value="Unassembled WGS sequence"/>
</dbReference>
<dbReference type="KEGG" id="ure:UREG_02183"/>
<dbReference type="Pfam" id="PF05742">
    <property type="entry name" value="TANGO2"/>
    <property type="match status" value="1"/>
</dbReference>
<evidence type="ECO:0000313" key="1">
    <source>
        <dbReference type="EMBL" id="EEP77334.1"/>
    </source>
</evidence>
<dbReference type="GO" id="GO:0007030">
    <property type="term" value="P:Golgi organization"/>
    <property type="evidence" value="ECO:0007669"/>
    <property type="project" value="TreeGrafter"/>
</dbReference>
<keyword evidence="2" id="KW-1185">Reference proteome</keyword>
<name>C4JEM3_UNCRE</name>
<evidence type="ECO:0008006" key="3">
    <source>
        <dbReference type="Google" id="ProtNLM"/>
    </source>
</evidence>
<dbReference type="VEuPathDB" id="FungiDB:UREG_02183"/>
<dbReference type="eggNOG" id="KOG2342">
    <property type="taxonomic scope" value="Eukaryota"/>
</dbReference>
<dbReference type="RefSeq" id="XP_002542667.1">
    <property type="nucleotide sequence ID" value="XM_002542621.1"/>
</dbReference>
<dbReference type="AlphaFoldDB" id="C4JEM3"/>
<gene>
    <name evidence="1" type="ORF">UREG_02183</name>
</gene>
<protein>
    <recommendedName>
        <fullName evidence="3">DUF833 domain-containing protein</fullName>
    </recommendedName>
</protein>
<dbReference type="EMBL" id="CH476615">
    <property type="protein sequence ID" value="EEP77334.1"/>
    <property type="molecule type" value="Genomic_DNA"/>
</dbReference>
<reference evidence="2" key="1">
    <citation type="journal article" date="2009" name="Genome Res.">
        <title>Comparative genomic analyses of the human fungal pathogens Coccidioides and their relatives.</title>
        <authorList>
            <person name="Sharpton T.J."/>
            <person name="Stajich J.E."/>
            <person name="Rounsley S.D."/>
            <person name="Gardner M.J."/>
            <person name="Wortman J.R."/>
            <person name="Jordar V.S."/>
            <person name="Maiti R."/>
            <person name="Kodira C.D."/>
            <person name="Neafsey D.E."/>
            <person name="Zeng Q."/>
            <person name="Hung C.-Y."/>
            <person name="McMahan C."/>
            <person name="Muszewska A."/>
            <person name="Grynberg M."/>
            <person name="Mandel M.A."/>
            <person name="Kellner E.M."/>
            <person name="Barker B.M."/>
            <person name="Galgiani J.N."/>
            <person name="Orbach M.J."/>
            <person name="Kirkland T.N."/>
            <person name="Cole G.T."/>
            <person name="Henn M.R."/>
            <person name="Birren B.W."/>
            <person name="Taylor J.W."/>
        </authorList>
    </citation>
    <scope>NUCLEOTIDE SEQUENCE [LARGE SCALE GENOMIC DNA]</scope>
    <source>
        <strain evidence="2">UAMH 1704</strain>
    </source>
</reference>
<dbReference type="OrthoDB" id="191601at2759"/>
<dbReference type="GeneID" id="8440863"/>
<dbReference type="InParanoid" id="C4JEM3"/>
<dbReference type="FunCoup" id="C4JEM3">
    <property type="interactions" value="319"/>
</dbReference>
<evidence type="ECO:0000313" key="2">
    <source>
        <dbReference type="Proteomes" id="UP000002058"/>
    </source>
</evidence>
<dbReference type="GO" id="GO:0005794">
    <property type="term" value="C:Golgi apparatus"/>
    <property type="evidence" value="ECO:0007669"/>
    <property type="project" value="TreeGrafter"/>
</dbReference>
<proteinExistence type="predicted"/>
<dbReference type="PANTHER" id="PTHR17985:SF8">
    <property type="entry name" value="TRANSPORT AND GOLGI ORGANIZATION PROTEIN 2 HOMOLOG"/>
    <property type="match status" value="1"/>
</dbReference>
<dbReference type="OMA" id="WPKIIDG"/>
<organism evidence="1 2">
    <name type="scientific">Uncinocarpus reesii (strain UAMH 1704)</name>
    <dbReference type="NCBI Taxonomy" id="336963"/>
    <lineage>
        <taxon>Eukaryota</taxon>
        <taxon>Fungi</taxon>
        <taxon>Dikarya</taxon>
        <taxon>Ascomycota</taxon>
        <taxon>Pezizomycotina</taxon>
        <taxon>Eurotiomycetes</taxon>
        <taxon>Eurotiomycetidae</taxon>
        <taxon>Onygenales</taxon>
        <taxon>Onygenaceae</taxon>
        <taxon>Uncinocarpus</taxon>
    </lineage>
</organism>
<sequence>MCIALISTAHPDYPLILIDNRDEFLRRPTAAAAWWPAPHSHVLGSRDMARSAHGTWLGVTRQGRIAVLTNYKEPSSDQAIGQLSRGQIINSFLELSPDDTTSTAQFVQRLVAGGEARAAGGFSLACGGIRGPLAVVSNRVRGEEGVRWIATGRGETVGLSNTAFGDGSWAKVRDGERMMREALRESWEGGEDEGMLVQRLLGLLSTDTLPRVDGGGGGGDLETYLDLLSESIFIPVIGEEGESAPSREEAEVCASNIHEKAEVLADGDDGAGHLQYMSGLYGTQKQTVVLVHHSGRVKFFERTLYDDDAKPIPIGKGDRVFEFQAEE</sequence>
<dbReference type="PANTHER" id="PTHR17985">
    <property type="entry name" value="SER/THR-RICH PROTEIN T10 IN DGCR REGION"/>
    <property type="match status" value="1"/>
</dbReference>
<dbReference type="InterPro" id="IPR008551">
    <property type="entry name" value="TANGO2"/>
</dbReference>
<dbReference type="HOGENOM" id="CLU_047037_0_2_1"/>